<comment type="similarity">
    <text evidence="1 4">Belongs to the pyrroline-5-carboxylate reductase family.</text>
</comment>
<evidence type="ECO:0000259" key="5">
    <source>
        <dbReference type="Pfam" id="PF03807"/>
    </source>
</evidence>
<dbReference type="InterPro" id="IPR028939">
    <property type="entry name" value="P5C_Rdtase_cat_N"/>
</dbReference>
<comment type="subcellular location">
    <subcellularLocation>
        <location evidence="4">Cytoplasm</location>
    </subcellularLocation>
</comment>
<keyword evidence="4" id="KW-0028">Amino-acid biosynthesis</keyword>
<comment type="catalytic activity">
    <reaction evidence="4">
        <text>L-proline + NADP(+) = (S)-1-pyrroline-5-carboxylate + NADPH + 2 H(+)</text>
        <dbReference type="Rhea" id="RHEA:14109"/>
        <dbReference type="ChEBI" id="CHEBI:15378"/>
        <dbReference type="ChEBI" id="CHEBI:17388"/>
        <dbReference type="ChEBI" id="CHEBI:57783"/>
        <dbReference type="ChEBI" id="CHEBI:58349"/>
        <dbReference type="ChEBI" id="CHEBI:60039"/>
        <dbReference type="EC" id="1.5.1.2"/>
    </reaction>
</comment>
<dbReference type="Pfam" id="PF03807">
    <property type="entry name" value="F420_oxidored"/>
    <property type="match status" value="1"/>
</dbReference>
<dbReference type="InterPro" id="IPR029036">
    <property type="entry name" value="P5CR_dimer"/>
</dbReference>
<evidence type="ECO:0000313" key="7">
    <source>
        <dbReference type="EMBL" id="QSR86139.1"/>
    </source>
</evidence>
<dbReference type="Gene3D" id="1.10.3730.10">
    <property type="entry name" value="ProC C-terminal domain-like"/>
    <property type="match status" value="1"/>
</dbReference>
<dbReference type="Gene3D" id="3.40.50.720">
    <property type="entry name" value="NAD(P)-binding Rossmann-like Domain"/>
    <property type="match status" value="1"/>
</dbReference>
<comment type="pathway">
    <text evidence="4">Amino-acid biosynthesis; L-proline biosynthesis; L-proline from L-glutamate 5-semialdehyde: step 1/1.</text>
</comment>
<dbReference type="RefSeq" id="WP_206844575.1">
    <property type="nucleotide sequence ID" value="NZ_CP065956.1"/>
</dbReference>
<protein>
    <recommendedName>
        <fullName evidence="4">Pyrroline-5-carboxylate reductase</fullName>
        <shortName evidence="4">P5C reductase</shortName>
        <shortName evidence="4">P5CR</shortName>
        <ecNumber evidence="4">1.5.1.2</ecNumber>
    </recommendedName>
    <alternativeName>
        <fullName evidence="4">PCA reductase</fullName>
    </alternativeName>
</protein>
<reference evidence="7 8" key="1">
    <citation type="submission" date="2020-12" db="EMBL/GenBank/DDBJ databases">
        <authorList>
            <person name="Awala S.I."/>
            <person name="Gwak J.-H."/>
            <person name="Kim S.-J."/>
            <person name="Rhee S.-K."/>
        </authorList>
    </citation>
    <scope>NUCLEOTIDE SEQUENCE [LARGE SCALE GENOMIC DNA]</scope>
    <source>
        <strain evidence="7 8">IT5</strain>
    </source>
</reference>
<evidence type="ECO:0000256" key="3">
    <source>
        <dbReference type="ARBA" id="ARBA00023002"/>
    </source>
</evidence>
<sequence>MELLGNNGKDRSSLKSLRVGFIGPGKMAKAILHGLTLDPEKKWLSNGVWVAGRSQRSLDLFVKGFDKESFQLTLDNSELVKNTELVFLCVKPFQAEAVLEQIKSLAEDKMIISVVAGLSLKKIKQIIPRCLVVRTMPNLACQIGKGIIPFALEKEDAQPNKGIMDLVHFILSPLGYPLPISEELMPAVTALTGCGPAYVCMLLIALIEKAKAYGFSEVQASQLIEDMAFGTVLLLKEMNKSPYTLLSEVKTPGGITEAAVQFLVRRGWEDILIEAIETANKKAEELESHL</sequence>
<organism evidence="7 8">
    <name type="scientific">Candidatus Methylacidiphilum infernorum</name>
    <dbReference type="NCBI Taxonomy" id="511746"/>
    <lineage>
        <taxon>Bacteria</taxon>
        <taxon>Pseudomonadati</taxon>
        <taxon>Verrucomicrobiota</taxon>
        <taxon>Methylacidiphilae</taxon>
        <taxon>Methylacidiphilales</taxon>
        <taxon>Methylacidiphilaceae</taxon>
        <taxon>Methylacidiphilum (ex Ratnadevi et al. 2023)</taxon>
    </lineage>
</organism>
<dbReference type="HAMAP" id="MF_01925">
    <property type="entry name" value="P5C_reductase"/>
    <property type="match status" value="1"/>
</dbReference>
<evidence type="ECO:0000259" key="6">
    <source>
        <dbReference type="Pfam" id="PF14748"/>
    </source>
</evidence>
<comment type="function">
    <text evidence="4">Catalyzes the reduction of 1-pyrroline-5-carboxylate (PCA) to L-proline.</text>
</comment>
<evidence type="ECO:0000313" key="8">
    <source>
        <dbReference type="Proteomes" id="UP000663088"/>
    </source>
</evidence>
<dbReference type="InterPro" id="IPR036291">
    <property type="entry name" value="NAD(P)-bd_dom_sf"/>
</dbReference>
<keyword evidence="4" id="KW-0963">Cytoplasm</keyword>
<dbReference type="InterPro" id="IPR008927">
    <property type="entry name" value="6-PGluconate_DH-like_C_sf"/>
</dbReference>
<feature type="domain" description="Pyrroline-5-carboxylate reductase dimerisation" evidence="6">
    <location>
        <begin position="182"/>
        <end position="286"/>
    </location>
</feature>
<keyword evidence="2 4" id="KW-0521">NADP</keyword>
<evidence type="ECO:0000256" key="4">
    <source>
        <dbReference type="HAMAP-Rule" id="MF_01925"/>
    </source>
</evidence>
<dbReference type="SUPFAM" id="SSF48179">
    <property type="entry name" value="6-phosphogluconate dehydrogenase C-terminal domain-like"/>
    <property type="match status" value="1"/>
</dbReference>
<comment type="catalytic activity">
    <reaction evidence="4">
        <text>L-proline + NAD(+) = (S)-1-pyrroline-5-carboxylate + NADH + 2 H(+)</text>
        <dbReference type="Rhea" id="RHEA:14105"/>
        <dbReference type="ChEBI" id="CHEBI:15378"/>
        <dbReference type="ChEBI" id="CHEBI:17388"/>
        <dbReference type="ChEBI" id="CHEBI:57540"/>
        <dbReference type="ChEBI" id="CHEBI:57945"/>
        <dbReference type="ChEBI" id="CHEBI:60039"/>
        <dbReference type="EC" id="1.5.1.2"/>
    </reaction>
</comment>
<keyword evidence="3 4" id="KW-0560">Oxidoreductase</keyword>
<gene>
    <name evidence="4" type="primary">proC</name>
    <name evidence="7" type="ORF">EM20IM_06410</name>
</gene>
<dbReference type="PANTHER" id="PTHR11645">
    <property type="entry name" value="PYRROLINE-5-CARBOXYLATE REDUCTASE"/>
    <property type="match status" value="1"/>
</dbReference>
<dbReference type="InterPro" id="IPR000304">
    <property type="entry name" value="Pyrroline-COOH_reductase"/>
</dbReference>
<name>A0ABX7PU52_9BACT</name>
<dbReference type="PIRSF" id="PIRSF000193">
    <property type="entry name" value="Pyrrol-5-carb_rd"/>
    <property type="match status" value="1"/>
</dbReference>
<dbReference type="Proteomes" id="UP000663088">
    <property type="component" value="Chromosome"/>
</dbReference>
<keyword evidence="4" id="KW-0641">Proline biosynthesis</keyword>
<dbReference type="Pfam" id="PF14748">
    <property type="entry name" value="P5CR_dimer"/>
    <property type="match status" value="1"/>
</dbReference>
<feature type="domain" description="Pyrroline-5-carboxylate reductase catalytic N-terminal" evidence="5">
    <location>
        <begin position="18"/>
        <end position="117"/>
    </location>
</feature>
<dbReference type="EC" id="1.5.1.2" evidence="4"/>
<proteinExistence type="inferred from homology"/>
<evidence type="ECO:0000256" key="1">
    <source>
        <dbReference type="ARBA" id="ARBA00005525"/>
    </source>
</evidence>
<keyword evidence="8" id="KW-1185">Reference proteome</keyword>
<dbReference type="EMBL" id="CP065956">
    <property type="protein sequence ID" value="QSR86139.1"/>
    <property type="molecule type" value="Genomic_DNA"/>
</dbReference>
<evidence type="ECO:0000256" key="2">
    <source>
        <dbReference type="ARBA" id="ARBA00022857"/>
    </source>
</evidence>
<dbReference type="PANTHER" id="PTHR11645:SF0">
    <property type="entry name" value="PYRROLINE-5-CARBOXYLATE REDUCTASE 3"/>
    <property type="match status" value="1"/>
</dbReference>
<dbReference type="SUPFAM" id="SSF51735">
    <property type="entry name" value="NAD(P)-binding Rossmann-fold domains"/>
    <property type="match status" value="1"/>
</dbReference>
<accession>A0ABX7PU52</accession>